<evidence type="ECO:0000256" key="5">
    <source>
        <dbReference type="PROSITE-ProRule" id="PRU01091"/>
    </source>
</evidence>
<evidence type="ECO:0000256" key="4">
    <source>
        <dbReference type="ARBA" id="ARBA00023163"/>
    </source>
</evidence>
<gene>
    <name evidence="7" type="ORF">J5V16_09420</name>
</gene>
<dbReference type="InterPro" id="IPR036388">
    <property type="entry name" value="WH-like_DNA-bd_sf"/>
</dbReference>
<dbReference type="Pfam" id="PF03704">
    <property type="entry name" value="BTAD"/>
    <property type="match status" value="1"/>
</dbReference>
<feature type="DNA-binding region" description="OmpR/PhoB-type" evidence="5">
    <location>
        <begin position="1"/>
        <end position="98"/>
    </location>
</feature>
<dbReference type="SUPFAM" id="SSF46894">
    <property type="entry name" value="C-terminal effector domain of the bipartite response regulators"/>
    <property type="match status" value="1"/>
</dbReference>
<evidence type="ECO:0000259" key="6">
    <source>
        <dbReference type="PROSITE" id="PS51755"/>
    </source>
</evidence>
<name>A0ABS3U2S9_9ACTN</name>
<evidence type="ECO:0000313" key="8">
    <source>
        <dbReference type="Proteomes" id="UP000681341"/>
    </source>
</evidence>
<accession>A0ABS3U2S9</accession>
<evidence type="ECO:0000256" key="3">
    <source>
        <dbReference type="ARBA" id="ARBA00023125"/>
    </source>
</evidence>
<comment type="similarity">
    <text evidence="1">Belongs to the AfsR/DnrI/RedD regulatory family.</text>
</comment>
<proteinExistence type="inferred from homology"/>
<dbReference type="InterPro" id="IPR019734">
    <property type="entry name" value="TPR_rpt"/>
</dbReference>
<dbReference type="InterPro" id="IPR027417">
    <property type="entry name" value="P-loop_NTPase"/>
</dbReference>
<dbReference type="SMART" id="SM00028">
    <property type="entry name" value="TPR"/>
    <property type="match status" value="5"/>
</dbReference>
<evidence type="ECO:0000256" key="2">
    <source>
        <dbReference type="ARBA" id="ARBA00023015"/>
    </source>
</evidence>
<dbReference type="InterPro" id="IPR005158">
    <property type="entry name" value="BTAD"/>
</dbReference>
<organism evidence="7 8">
    <name type="scientific">Glycomyces niveus</name>
    <dbReference type="NCBI Taxonomy" id="2820287"/>
    <lineage>
        <taxon>Bacteria</taxon>
        <taxon>Bacillati</taxon>
        <taxon>Actinomycetota</taxon>
        <taxon>Actinomycetes</taxon>
        <taxon>Glycomycetales</taxon>
        <taxon>Glycomycetaceae</taxon>
        <taxon>Glycomyces</taxon>
    </lineage>
</organism>
<keyword evidence="4" id="KW-0804">Transcription</keyword>
<dbReference type="InterPro" id="IPR016032">
    <property type="entry name" value="Sig_transdc_resp-reg_C-effctor"/>
</dbReference>
<dbReference type="SUPFAM" id="SSF48452">
    <property type="entry name" value="TPR-like"/>
    <property type="match status" value="2"/>
</dbReference>
<dbReference type="PROSITE" id="PS51755">
    <property type="entry name" value="OMPR_PHOB"/>
    <property type="match status" value="1"/>
</dbReference>
<evidence type="ECO:0000256" key="1">
    <source>
        <dbReference type="ARBA" id="ARBA00005820"/>
    </source>
</evidence>
<protein>
    <submittedName>
        <fullName evidence="7">Tetratricopeptide repeat protein</fullName>
    </submittedName>
</protein>
<keyword evidence="3 5" id="KW-0238">DNA-binding</keyword>
<dbReference type="PRINTS" id="PR00364">
    <property type="entry name" value="DISEASERSIST"/>
</dbReference>
<dbReference type="Pfam" id="PF00486">
    <property type="entry name" value="Trans_reg_C"/>
    <property type="match status" value="1"/>
</dbReference>
<dbReference type="Gene3D" id="1.10.10.10">
    <property type="entry name" value="Winged helix-like DNA-binding domain superfamily/Winged helix DNA-binding domain"/>
    <property type="match status" value="1"/>
</dbReference>
<reference evidence="7 8" key="1">
    <citation type="submission" date="2021-03" db="EMBL/GenBank/DDBJ databases">
        <title>Glycomyces sp. nov., a novel actinomycete isolated from soil.</title>
        <authorList>
            <person name="Yang X."/>
            <person name="Xu X."/>
        </authorList>
    </citation>
    <scope>NUCLEOTIDE SEQUENCE [LARGE SCALE GENOMIC DNA]</scope>
    <source>
        <strain evidence="7 8">NEAU-S30</strain>
    </source>
</reference>
<dbReference type="Gene3D" id="1.25.40.10">
    <property type="entry name" value="Tetratricopeptide repeat domain"/>
    <property type="match status" value="2"/>
</dbReference>
<sequence length="939" mass="101562">MSADAREFRVLGPVELVVGGRPAALDAAKPRTLLALLLLHLNRPVGHDWLIDQLWGEKPPRTAEATLRSYVYQLRKRLLGDGDRTVIRSRSKGYVLESEDEAMDAHRFETLAVQGRQLLQHRRFDEGAALLRESLGLWRGAASFADAEAEAVRDKARLLDELRLEVVEQCLAAELESGSPIATLAELEALTTEHPVREGLWRLLMLGLYSAGRQAEALEAYQRLYRLLDIELGIRPSPPIDELHRRILRDDPGLRPAVPESVSAGRATPSRLAAPRQLPSSVGHFTGRETQLSILDELLVAPVESAGAMVAAVTGTAGIGKTALAVHWAHRVADRFPDGQLYLNLRGFDPVGQPVSPREALRHFLEALHTAPAQMPSDLEGQAALYRSLLSDKRILVLLDNARDLDQVRPLLPGTAASLTLVTSRNSLSGLVAHGARSIALAGLDDQDAGRFLQRRIPDGRPAAEPEAAARIIEACDGLPLALAIVAARATTRPDFSLTALAAALHRTDERLDALADPDPRVDLRTVFSSSYRDLTPASARLFRLLSVHPGPDITPEAAAAVAGGTASRAGRLLAELTHGNLLTEPTPGRFAFHDLLRAYSAELAATVDTAGDKEAATLRLLDFYLHTAYAGSRLIDPNRDPIALPDVPPGIAPVGLADAESAMAWFAAEGAALTAAVHHAAEHGFDARCWQLAYTLRDHLDRGPWQDQSVMWQTAMDAARRTGDTGAEARVIRLLAEAHSQLGRTEEAQALLDRSLALCEDLDDRVGQAHAHLMHGRLWMRRGRTAEAMDSAHRALDLYQAAGHRSGQANALNGIGWSHAQSGDYRKALAYCEAAMALLTSIGDRHGQAATADSLGYAHHRLGLQSQAIAFYRRALALYRDLGHAQGEAATFVNLGDAQHAGGDTAAARRSWRRAAAIFDHLGHADAEAVRAKLAALQ</sequence>
<feature type="domain" description="OmpR/PhoB-type" evidence="6">
    <location>
        <begin position="1"/>
        <end position="98"/>
    </location>
</feature>
<dbReference type="Proteomes" id="UP000681341">
    <property type="component" value="Unassembled WGS sequence"/>
</dbReference>
<dbReference type="PANTHER" id="PTHR35807:SF1">
    <property type="entry name" value="TRANSCRIPTIONAL REGULATOR REDD"/>
    <property type="match status" value="1"/>
</dbReference>
<dbReference type="SMART" id="SM01043">
    <property type="entry name" value="BTAD"/>
    <property type="match status" value="1"/>
</dbReference>
<dbReference type="Gene3D" id="3.40.50.300">
    <property type="entry name" value="P-loop containing nucleotide triphosphate hydrolases"/>
    <property type="match status" value="1"/>
</dbReference>
<dbReference type="InterPro" id="IPR011990">
    <property type="entry name" value="TPR-like_helical_dom_sf"/>
</dbReference>
<dbReference type="RefSeq" id="WP_208495848.1">
    <property type="nucleotide sequence ID" value="NZ_JAGFNP010000004.1"/>
</dbReference>
<dbReference type="Pfam" id="PF13424">
    <property type="entry name" value="TPR_12"/>
    <property type="match status" value="1"/>
</dbReference>
<dbReference type="Pfam" id="PF13176">
    <property type="entry name" value="TPR_7"/>
    <property type="match status" value="1"/>
</dbReference>
<keyword evidence="2" id="KW-0805">Transcription regulation</keyword>
<dbReference type="InterPro" id="IPR051677">
    <property type="entry name" value="AfsR-DnrI-RedD_regulator"/>
</dbReference>
<comment type="caution">
    <text evidence="7">The sequence shown here is derived from an EMBL/GenBank/DDBJ whole genome shotgun (WGS) entry which is preliminary data.</text>
</comment>
<dbReference type="CDD" id="cd15831">
    <property type="entry name" value="BTAD"/>
    <property type="match status" value="1"/>
</dbReference>
<dbReference type="InterPro" id="IPR001867">
    <property type="entry name" value="OmpR/PhoB-type_DNA-bd"/>
</dbReference>
<dbReference type="PANTHER" id="PTHR35807">
    <property type="entry name" value="TRANSCRIPTIONAL REGULATOR REDD-RELATED"/>
    <property type="match status" value="1"/>
</dbReference>
<keyword evidence="8" id="KW-1185">Reference proteome</keyword>
<dbReference type="EMBL" id="JAGFNP010000004">
    <property type="protein sequence ID" value="MBO3733040.1"/>
    <property type="molecule type" value="Genomic_DNA"/>
</dbReference>
<evidence type="ECO:0000313" key="7">
    <source>
        <dbReference type="EMBL" id="MBO3733040.1"/>
    </source>
</evidence>
<dbReference type="SUPFAM" id="SSF52540">
    <property type="entry name" value="P-loop containing nucleoside triphosphate hydrolases"/>
    <property type="match status" value="1"/>
</dbReference>
<dbReference type="SMART" id="SM00862">
    <property type="entry name" value="Trans_reg_C"/>
    <property type="match status" value="1"/>
</dbReference>